<evidence type="ECO:0000313" key="2">
    <source>
        <dbReference type="EMBL" id="QRQ81994.1"/>
    </source>
</evidence>
<keyword evidence="3" id="KW-1185">Reference proteome</keyword>
<dbReference type="NCBIfam" id="NF003757">
    <property type="entry name" value="PRK05350.1"/>
    <property type="match status" value="1"/>
</dbReference>
<name>A0A892ZKA8_9NEIS</name>
<dbReference type="PROSITE" id="PS50075">
    <property type="entry name" value="CARRIER"/>
    <property type="match status" value="1"/>
</dbReference>
<sequence length="85" mass="9680">MLTRDNINTMLGDALVELFEIEPQRITPTANLYEDLEIDSIDAIDLIDHIKRQTGHKLLADDFRSVRTVDDVVEAVWQKICSANP</sequence>
<dbReference type="KEGG" id="ptes:JQU52_00665"/>
<dbReference type="InterPro" id="IPR009081">
    <property type="entry name" value="PP-bd_ACP"/>
</dbReference>
<feature type="domain" description="Carrier" evidence="1">
    <location>
        <begin position="5"/>
        <end position="80"/>
    </location>
</feature>
<evidence type="ECO:0000259" key="1">
    <source>
        <dbReference type="PROSITE" id="PS50075"/>
    </source>
</evidence>
<dbReference type="Proteomes" id="UP000653156">
    <property type="component" value="Chromosome"/>
</dbReference>
<dbReference type="AlphaFoldDB" id="A0A892ZKA8"/>
<dbReference type="InterPro" id="IPR036736">
    <property type="entry name" value="ACP-like_sf"/>
</dbReference>
<dbReference type="EMBL" id="CP069798">
    <property type="protein sequence ID" value="QRQ81994.1"/>
    <property type="molecule type" value="Genomic_DNA"/>
</dbReference>
<evidence type="ECO:0000313" key="3">
    <source>
        <dbReference type="Proteomes" id="UP000653156"/>
    </source>
</evidence>
<proteinExistence type="predicted"/>
<organism evidence="2 3">
    <name type="scientific">Paralysiella testudinis</name>
    <dbReference type="NCBI Taxonomy" id="2809020"/>
    <lineage>
        <taxon>Bacteria</taxon>
        <taxon>Pseudomonadati</taxon>
        <taxon>Pseudomonadota</taxon>
        <taxon>Betaproteobacteria</taxon>
        <taxon>Neisseriales</taxon>
        <taxon>Neisseriaceae</taxon>
        <taxon>Paralysiella</taxon>
    </lineage>
</organism>
<dbReference type="RefSeq" id="WP_230339291.1">
    <property type="nucleotide sequence ID" value="NZ_CP069798.1"/>
</dbReference>
<protein>
    <submittedName>
        <fullName evidence="2">Acyl carrier protein</fullName>
    </submittedName>
</protein>
<dbReference type="Gene3D" id="1.10.1200.10">
    <property type="entry name" value="ACP-like"/>
    <property type="match status" value="1"/>
</dbReference>
<dbReference type="Pfam" id="PF00550">
    <property type="entry name" value="PP-binding"/>
    <property type="match status" value="1"/>
</dbReference>
<dbReference type="SUPFAM" id="SSF47336">
    <property type="entry name" value="ACP-like"/>
    <property type="match status" value="1"/>
</dbReference>
<reference evidence="2" key="1">
    <citation type="submission" date="2021-02" db="EMBL/GenBank/DDBJ databases">
        <title>Neisseriaceae sp. 26B isolated from the cloaca of a Common Toad-headed Turtle (Mesoclemmys nasuta).</title>
        <authorList>
            <person name="Spergser J."/>
            <person name="Busse H.-J."/>
        </authorList>
    </citation>
    <scope>NUCLEOTIDE SEQUENCE</scope>
    <source>
        <strain evidence="2">26B</strain>
    </source>
</reference>
<gene>
    <name evidence="2" type="ORF">JQU52_00665</name>
</gene>
<accession>A0A892ZKA8</accession>